<feature type="signal peptide" evidence="2">
    <location>
        <begin position="1"/>
        <end position="21"/>
    </location>
</feature>
<dbReference type="AlphaFoldDB" id="A0A811YWB7"/>
<evidence type="ECO:0000313" key="4">
    <source>
        <dbReference type="Proteomes" id="UP000645828"/>
    </source>
</evidence>
<feature type="compositionally biased region" description="Low complexity" evidence="1">
    <location>
        <begin position="200"/>
        <end position="210"/>
    </location>
</feature>
<organism evidence="3 4">
    <name type="scientific">Nyctereutes procyonoides</name>
    <name type="common">Raccoon dog</name>
    <name type="synonym">Canis procyonoides</name>
    <dbReference type="NCBI Taxonomy" id="34880"/>
    <lineage>
        <taxon>Eukaryota</taxon>
        <taxon>Metazoa</taxon>
        <taxon>Chordata</taxon>
        <taxon>Craniata</taxon>
        <taxon>Vertebrata</taxon>
        <taxon>Euteleostomi</taxon>
        <taxon>Mammalia</taxon>
        <taxon>Eutheria</taxon>
        <taxon>Laurasiatheria</taxon>
        <taxon>Carnivora</taxon>
        <taxon>Caniformia</taxon>
        <taxon>Canidae</taxon>
        <taxon>Nyctereutes</taxon>
    </lineage>
</organism>
<feature type="compositionally biased region" description="Polar residues" evidence="1">
    <location>
        <begin position="323"/>
        <end position="332"/>
    </location>
</feature>
<feature type="region of interest" description="Disordered" evidence="1">
    <location>
        <begin position="49"/>
        <end position="132"/>
    </location>
</feature>
<comment type="caution">
    <text evidence="3">The sequence shown here is derived from an EMBL/GenBank/DDBJ whole genome shotgun (WGS) entry which is preliminary data.</text>
</comment>
<proteinExistence type="predicted"/>
<accession>A0A811YWB7</accession>
<name>A0A811YWB7_NYCPR</name>
<dbReference type="EMBL" id="CAJHUB010000754">
    <property type="protein sequence ID" value="CAD7681827.1"/>
    <property type="molecule type" value="Genomic_DNA"/>
</dbReference>
<keyword evidence="4" id="KW-1185">Reference proteome</keyword>
<evidence type="ECO:0000313" key="3">
    <source>
        <dbReference type="EMBL" id="CAD7681827.1"/>
    </source>
</evidence>
<feature type="region of interest" description="Disordered" evidence="1">
    <location>
        <begin position="200"/>
        <end position="332"/>
    </location>
</feature>
<keyword evidence="2" id="KW-0732">Signal</keyword>
<protein>
    <submittedName>
        <fullName evidence="3">(raccoon dog) hypothetical protein</fullName>
    </submittedName>
</protein>
<reference evidence="3" key="1">
    <citation type="submission" date="2020-12" db="EMBL/GenBank/DDBJ databases">
        <authorList>
            <consortium name="Molecular Ecology Group"/>
        </authorList>
    </citation>
    <scope>NUCLEOTIDE SEQUENCE</scope>
    <source>
        <strain evidence="3">TBG_1078</strain>
    </source>
</reference>
<feature type="chain" id="PRO_5032564091" evidence="2">
    <location>
        <begin position="22"/>
        <end position="332"/>
    </location>
</feature>
<gene>
    <name evidence="3" type="ORF">NYPRO_LOCUS14619</name>
</gene>
<evidence type="ECO:0000256" key="1">
    <source>
        <dbReference type="SAM" id="MobiDB-lite"/>
    </source>
</evidence>
<dbReference type="Proteomes" id="UP000645828">
    <property type="component" value="Unassembled WGS sequence"/>
</dbReference>
<feature type="compositionally biased region" description="Gly residues" evidence="1">
    <location>
        <begin position="237"/>
        <end position="246"/>
    </location>
</feature>
<evidence type="ECO:0000256" key="2">
    <source>
        <dbReference type="SAM" id="SignalP"/>
    </source>
</evidence>
<sequence length="332" mass="34295">MPCNWTSHTLLLVVAHCGVAAWEKWPSKGQVPVGKRSLETSSLFLPHRAHPQASGCSSIPPRPPPPALGPATQRCAEPSGPEARSRSASSATPHPPGANASPEPLSRGEHSPTSGGRAPGLGPSAPAFQGGRGLRVGAAGERRGRSPRCPVALRVQARRQLPGWVSGARGRLFPAPRAYLPIPADGLAAGALRHSLSPLPRAASLPLPAGWAPPPPLRDSSAARSPAAQRGVARPALGGGEAGRGGWARRWGAGGAPREEGVSDWRGWLKPGGELGQGGGERIRPAGWAAPPPLQRPPRRHLDSLDRATLGCPASVRRAPGRPSTSNAPPHL</sequence>